<dbReference type="Pfam" id="PF00246">
    <property type="entry name" value="Peptidase_M14"/>
    <property type="match status" value="1"/>
</dbReference>
<dbReference type="AlphaFoldDB" id="A0A937AB05"/>
<keyword evidence="3" id="KW-0645">Protease</keyword>
<dbReference type="RefSeq" id="WP_201923904.1">
    <property type="nucleotide sequence ID" value="NZ_JAERQG010000004.1"/>
</dbReference>
<feature type="chain" id="PRO_5037070187" evidence="1">
    <location>
        <begin position="21"/>
        <end position="849"/>
    </location>
</feature>
<dbReference type="CDD" id="cd06238">
    <property type="entry name" value="M14-like"/>
    <property type="match status" value="1"/>
</dbReference>
<dbReference type="Proteomes" id="UP000642920">
    <property type="component" value="Unassembled WGS sequence"/>
</dbReference>
<dbReference type="GO" id="GO:0006508">
    <property type="term" value="P:proteolysis"/>
    <property type="evidence" value="ECO:0007669"/>
    <property type="project" value="InterPro"/>
</dbReference>
<feature type="domain" description="Peptidase M14" evidence="2">
    <location>
        <begin position="53"/>
        <end position="339"/>
    </location>
</feature>
<evidence type="ECO:0000313" key="4">
    <source>
        <dbReference type="Proteomes" id="UP000642920"/>
    </source>
</evidence>
<dbReference type="SUPFAM" id="SSF52317">
    <property type="entry name" value="Class I glutamine amidotransferase-like"/>
    <property type="match status" value="1"/>
</dbReference>
<organism evidence="3 4">
    <name type="scientific">Marivirga atlantica</name>
    <dbReference type="NCBI Taxonomy" id="1548457"/>
    <lineage>
        <taxon>Bacteria</taxon>
        <taxon>Pseudomonadati</taxon>
        <taxon>Bacteroidota</taxon>
        <taxon>Cytophagia</taxon>
        <taxon>Cytophagales</taxon>
        <taxon>Marivirgaceae</taxon>
        <taxon>Marivirga</taxon>
    </lineage>
</organism>
<dbReference type="EMBL" id="JAERQG010000004">
    <property type="protein sequence ID" value="MBL0766885.1"/>
    <property type="molecule type" value="Genomic_DNA"/>
</dbReference>
<dbReference type="Gene3D" id="3.40.630.10">
    <property type="entry name" value="Zn peptidases"/>
    <property type="match status" value="1"/>
</dbReference>
<dbReference type="InterPro" id="IPR029062">
    <property type="entry name" value="Class_I_gatase-like"/>
</dbReference>
<dbReference type="SMART" id="SM00631">
    <property type="entry name" value="Zn_pept"/>
    <property type="match status" value="1"/>
</dbReference>
<gene>
    <name evidence="3" type="ORF">JKP34_16570</name>
</gene>
<keyword evidence="3" id="KW-0121">Carboxypeptidase</keyword>
<dbReference type="GO" id="GO:0004181">
    <property type="term" value="F:metallocarboxypeptidase activity"/>
    <property type="evidence" value="ECO:0007669"/>
    <property type="project" value="InterPro"/>
</dbReference>
<dbReference type="GO" id="GO:0008270">
    <property type="term" value="F:zinc ion binding"/>
    <property type="evidence" value="ECO:0007669"/>
    <property type="project" value="InterPro"/>
</dbReference>
<name>A0A937AB05_9BACT</name>
<keyword evidence="1" id="KW-0732">Signal</keyword>
<dbReference type="InterPro" id="IPR000834">
    <property type="entry name" value="Peptidase_M14"/>
</dbReference>
<evidence type="ECO:0000259" key="2">
    <source>
        <dbReference type="SMART" id="SM00631"/>
    </source>
</evidence>
<accession>A0A937AB05</accession>
<feature type="signal peptide" evidence="1">
    <location>
        <begin position="1"/>
        <end position="20"/>
    </location>
</feature>
<evidence type="ECO:0000313" key="3">
    <source>
        <dbReference type="EMBL" id="MBL0766885.1"/>
    </source>
</evidence>
<evidence type="ECO:0000256" key="1">
    <source>
        <dbReference type="SAM" id="SignalP"/>
    </source>
</evidence>
<keyword evidence="3" id="KW-0378">Hydrolase</keyword>
<protein>
    <submittedName>
        <fullName evidence="3">Zinc carboxypeptidase</fullName>
    </submittedName>
</protein>
<comment type="caution">
    <text evidence="3">The sequence shown here is derived from an EMBL/GenBank/DDBJ whole genome shotgun (WGS) entry which is preliminary data.</text>
</comment>
<proteinExistence type="predicted"/>
<reference evidence="3" key="1">
    <citation type="submission" date="2021-01" db="EMBL/GenBank/DDBJ databases">
        <title>Marivirga sp. nov., isolated from intertidal surface sediments.</title>
        <authorList>
            <person name="Zhang M."/>
        </authorList>
    </citation>
    <scope>NUCLEOTIDE SEQUENCE</scope>
    <source>
        <strain evidence="3">SM1354</strain>
    </source>
</reference>
<keyword evidence="4" id="KW-1185">Reference proteome</keyword>
<sequence length="849" mass="96049">MKYYLAVLLSLLLSINAIQAQVDLSYYLPDTVKYDPSIPTPSSIIGHEVGEWHVTHDRLVYYMRALTDASDRIQIQQTGVTYEGRPQLLLTITHPDNLSNIDDIRNNHKNLTNPEVSASLDTKEMPAVIWMGYSVHGNEPSGSNASMLMAYHLAAAQGDDIEEKLKNVVILMDPSFNPDGLNRFATWVNMHKSEHLVIDPNDREFNEVWPGGRTNHYWFDLNRDWLPAQLTESKNRLKQFHNWKPNIMTDHHEMGTNSTFFFQPGIPSRTHPITPEKNQNLTAEIGEYHAKFLDAAGSLYFTKESYDDFYYGKGSTFPDVQGAIGILFEQASSRGHAQESVNGVLKFPFTIKNQFITSLSTLQAGYEMRETLLNYQRDFYMEAKRSARESETQAYVVSDQDASKLFEFSQILTRHEIDVYRLKQDVKGFQPDNSIIVPVQQYQSKLIQAIFEKRTSFTDSLFYDVSAWTFPLAFNLQYESLNSKNYTNSLLGDMLTAESEPKAQIIGQESNYAYLLEWEDYFAPKALKKLLNAGLHIKVATEEFTGPNKHLFKRGTILIPVRQQNKDAEELYKLVKSSIENTGVTVHSLNTGNTKGVNLGSRTFEPIEKPTVAMLVGSGVSSYDAGEIWHLMDQRFQMAVTKLDINSLNRVDLNSYNTLVIPNVWSQSALKPFKNKLNAWVNEGGNLITFENASKWLADSKLTEVQFKVDSTKNPGFKMYSDNRNERGAQAIGGAIFEADLDLSHPLAFGYSSNKIPIFKGNSLFMKTSDNAYANPVRYTSTPLMSGYISSENLADLKESAVVSVDAVGRGRIISFTENTNFRAFWYGTNKLFMNAIFFGPIISRSTAN</sequence>
<dbReference type="SUPFAM" id="SSF53187">
    <property type="entry name" value="Zn-dependent exopeptidases"/>
    <property type="match status" value="1"/>
</dbReference>